<dbReference type="Pfam" id="PF00583">
    <property type="entry name" value="Acetyltransf_1"/>
    <property type="match status" value="1"/>
</dbReference>
<dbReference type="InterPro" id="IPR016181">
    <property type="entry name" value="Acyl_CoA_acyltransferase"/>
</dbReference>
<dbReference type="CDD" id="cd04301">
    <property type="entry name" value="NAT_SF"/>
    <property type="match status" value="1"/>
</dbReference>
<gene>
    <name evidence="2" type="ORF">PG986_013422</name>
</gene>
<accession>A0ABR1PVJ5</accession>
<name>A0ABR1PVJ5_9PEZI</name>
<evidence type="ECO:0000313" key="3">
    <source>
        <dbReference type="Proteomes" id="UP001391051"/>
    </source>
</evidence>
<organism evidence="2 3">
    <name type="scientific">Apiospora aurea</name>
    <dbReference type="NCBI Taxonomy" id="335848"/>
    <lineage>
        <taxon>Eukaryota</taxon>
        <taxon>Fungi</taxon>
        <taxon>Dikarya</taxon>
        <taxon>Ascomycota</taxon>
        <taxon>Pezizomycotina</taxon>
        <taxon>Sordariomycetes</taxon>
        <taxon>Xylariomycetidae</taxon>
        <taxon>Amphisphaeriales</taxon>
        <taxon>Apiosporaceae</taxon>
        <taxon>Apiospora</taxon>
    </lineage>
</organism>
<evidence type="ECO:0000313" key="2">
    <source>
        <dbReference type="EMBL" id="KAK7941035.1"/>
    </source>
</evidence>
<dbReference type="PANTHER" id="PTHR42791:SF14">
    <property type="entry name" value="N-ACETYLTRANSFERASE DOMAIN-CONTAINING PROTEIN"/>
    <property type="match status" value="1"/>
</dbReference>
<dbReference type="RefSeq" id="XP_066693787.1">
    <property type="nucleotide sequence ID" value="XM_066849644.1"/>
</dbReference>
<dbReference type="Gene3D" id="3.40.630.30">
    <property type="match status" value="1"/>
</dbReference>
<dbReference type="GeneID" id="92082706"/>
<dbReference type="InterPro" id="IPR052523">
    <property type="entry name" value="Trichothecene_AcTrans"/>
</dbReference>
<dbReference type="PANTHER" id="PTHR42791">
    <property type="entry name" value="GNAT FAMILY ACETYLTRANSFERASE"/>
    <property type="match status" value="1"/>
</dbReference>
<dbReference type="Proteomes" id="UP001391051">
    <property type="component" value="Unassembled WGS sequence"/>
</dbReference>
<dbReference type="SUPFAM" id="SSF55729">
    <property type="entry name" value="Acyl-CoA N-acyltransferases (Nat)"/>
    <property type="match status" value="1"/>
</dbReference>
<dbReference type="InterPro" id="IPR000182">
    <property type="entry name" value="GNAT_dom"/>
</dbReference>
<feature type="domain" description="N-acetyltransferase" evidence="1">
    <location>
        <begin position="3"/>
        <end position="203"/>
    </location>
</feature>
<comment type="caution">
    <text evidence="2">The sequence shown here is derived from an EMBL/GenBank/DDBJ whole genome shotgun (WGS) entry which is preliminary data.</text>
</comment>
<proteinExistence type="predicted"/>
<evidence type="ECO:0000259" key="1">
    <source>
        <dbReference type="PROSITE" id="PS51186"/>
    </source>
</evidence>
<protein>
    <submittedName>
        <fullName evidence="2">Acyl-CoA N-acyltransferase</fullName>
    </submittedName>
</protein>
<keyword evidence="3" id="KW-1185">Reference proteome</keyword>
<sequence>MPLELRVFTLADLPRGLEIEKLAYAPNPFTPFLFPGPFPEESKKMRSEYFIKALEQDQTARHVKVIDTEIEDDENEQMVAWAKVHVYKEPPELSPRVFGPGSNVEACEKLWGGILAQRTRLVGAKPHVYLHMLQTHPTQQGRGAGTTLIQWALEQAQELGLPVYLEASPDGHGLYLRNGFQDVDLLETDLSQWGAKDMHRIWNMMWYPKGA</sequence>
<reference evidence="2 3" key="1">
    <citation type="submission" date="2023-01" db="EMBL/GenBank/DDBJ databases">
        <title>Analysis of 21 Apiospora genomes using comparative genomics revels a genus with tremendous synthesis potential of carbohydrate active enzymes and secondary metabolites.</title>
        <authorList>
            <person name="Sorensen T."/>
        </authorList>
    </citation>
    <scope>NUCLEOTIDE SEQUENCE [LARGE SCALE GENOMIC DNA]</scope>
    <source>
        <strain evidence="2 3">CBS 24483</strain>
    </source>
</reference>
<dbReference type="PROSITE" id="PS51186">
    <property type="entry name" value="GNAT"/>
    <property type="match status" value="1"/>
</dbReference>
<dbReference type="EMBL" id="JAQQWE010000009">
    <property type="protein sequence ID" value="KAK7941035.1"/>
    <property type="molecule type" value="Genomic_DNA"/>
</dbReference>